<keyword evidence="2" id="KW-1185">Reference proteome</keyword>
<sequence>MAVSETRSSLITREPIMATTTITFEIDDADATQLAQFCKRSTYSTFYEYTEPHLPDHDRAERAYQMRDGIDRVRRALANAGFAPR</sequence>
<gene>
    <name evidence="1" type="ORF">HHL21_14410</name>
</gene>
<dbReference type="Proteomes" id="UP000583752">
    <property type="component" value="Unassembled WGS sequence"/>
</dbReference>
<name>A0A848HK68_9BURK</name>
<comment type="caution">
    <text evidence="1">The sequence shown here is derived from an EMBL/GenBank/DDBJ whole genome shotgun (WGS) entry which is preliminary data.</text>
</comment>
<accession>A0A848HK68</accession>
<dbReference type="AlphaFoldDB" id="A0A848HK68"/>
<dbReference type="InterPro" id="IPR056123">
    <property type="entry name" value="DUF7706"/>
</dbReference>
<proteinExistence type="predicted"/>
<evidence type="ECO:0000313" key="1">
    <source>
        <dbReference type="EMBL" id="NML62246.1"/>
    </source>
</evidence>
<evidence type="ECO:0000313" key="2">
    <source>
        <dbReference type="Proteomes" id="UP000583752"/>
    </source>
</evidence>
<reference evidence="1 2" key="1">
    <citation type="submission" date="2020-04" db="EMBL/GenBank/DDBJ databases">
        <title>Massilia sp. RP-1-19 isolated from soil.</title>
        <authorList>
            <person name="Dahal R.H."/>
        </authorList>
    </citation>
    <scope>NUCLEOTIDE SEQUENCE [LARGE SCALE GENOMIC DNA]</scope>
    <source>
        <strain evidence="1 2">RP-1-19</strain>
    </source>
</reference>
<dbReference type="RefSeq" id="WP_169466999.1">
    <property type="nucleotide sequence ID" value="NZ_JABBGG010000007.1"/>
</dbReference>
<dbReference type="Pfam" id="PF24806">
    <property type="entry name" value="DUF7706"/>
    <property type="match status" value="1"/>
</dbReference>
<protein>
    <submittedName>
        <fullName evidence="1">Uncharacterized protein</fullName>
    </submittedName>
</protein>
<dbReference type="EMBL" id="JABBGG010000007">
    <property type="protein sequence ID" value="NML62246.1"/>
    <property type="molecule type" value="Genomic_DNA"/>
</dbReference>
<organism evidence="1 2">
    <name type="scientific">Massilia polaris</name>
    <dbReference type="NCBI Taxonomy" id="2728846"/>
    <lineage>
        <taxon>Bacteria</taxon>
        <taxon>Pseudomonadati</taxon>
        <taxon>Pseudomonadota</taxon>
        <taxon>Betaproteobacteria</taxon>
        <taxon>Burkholderiales</taxon>
        <taxon>Oxalobacteraceae</taxon>
        <taxon>Telluria group</taxon>
        <taxon>Massilia</taxon>
    </lineage>
</organism>